<organism evidence="3 6">
    <name type="scientific">Rotaria sordida</name>
    <dbReference type="NCBI Taxonomy" id="392033"/>
    <lineage>
        <taxon>Eukaryota</taxon>
        <taxon>Metazoa</taxon>
        <taxon>Spiralia</taxon>
        <taxon>Gnathifera</taxon>
        <taxon>Rotifera</taxon>
        <taxon>Eurotatoria</taxon>
        <taxon>Bdelloidea</taxon>
        <taxon>Philodinida</taxon>
        <taxon>Philodinidae</taxon>
        <taxon>Rotaria</taxon>
    </lineage>
</organism>
<dbReference type="EMBL" id="CAJOAX010000977">
    <property type="protein sequence ID" value="CAF3672932.1"/>
    <property type="molecule type" value="Genomic_DNA"/>
</dbReference>
<dbReference type="PANTHER" id="PTHR13066:SF2">
    <property type="entry name" value="GOLGIN-45"/>
    <property type="match status" value="1"/>
</dbReference>
<gene>
    <name evidence="4" type="ORF">FNK824_LOCUS7038</name>
    <name evidence="5" type="ORF">OTI717_LOCUS10693</name>
    <name evidence="3" type="ORF">RFH988_LOCUS21684</name>
    <name evidence="2" type="ORF">SEV965_LOCUS17511</name>
</gene>
<evidence type="ECO:0000313" key="4">
    <source>
        <dbReference type="EMBL" id="CAF3668594.1"/>
    </source>
</evidence>
<dbReference type="GO" id="GO:0043001">
    <property type="term" value="P:Golgi to plasma membrane protein transport"/>
    <property type="evidence" value="ECO:0007669"/>
    <property type="project" value="InterPro"/>
</dbReference>
<dbReference type="OrthoDB" id="5959043at2759"/>
<keyword evidence="1" id="KW-0175">Coiled coil</keyword>
<evidence type="ECO:0000313" key="6">
    <source>
        <dbReference type="Proteomes" id="UP000663882"/>
    </source>
</evidence>
<dbReference type="InterPro" id="IPR027095">
    <property type="entry name" value="Golgin-45"/>
</dbReference>
<comment type="caution">
    <text evidence="3">The sequence shown here is derived from an EMBL/GenBank/DDBJ whole genome shotgun (WGS) entry which is preliminary data.</text>
</comment>
<dbReference type="Proteomes" id="UP000663874">
    <property type="component" value="Unassembled WGS sequence"/>
</dbReference>
<evidence type="ECO:0000256" key="1">
    <source>
        <dbReference type="SAM" id="Coils"/>
    </source>
</evidence>
<dbReference type="GO" id="GO:0000139">
    <property type="term" value="C:Golgi membrane"/>
    <property type="evidence" value="ECO:0007669"/>
    <property type="project" value="TreeGrafter"/>
</dbReference>
<sequence>MNSNNNSMINNDQIINKRSHKHLHYIPWEPTRAAVSRTQQMKSIPLIPEQTISTQLYRYQNNSKCPSPLPSSTMVIGKEMINIGNKVKPTATVEPFQASINVDEILYGIRPSSPTNYSSSDLNLSNDQQELKNELDRVQEENAGLKQQLEIQTQVNAELKKLLVASIGTDFQYRLERLLRDKSRYEIEIQILTRKINDLFEEIEKLTILCDIYQSKLAGSRVLIDELNMHKSVLSVQYNDCTNVIQRLLGERSKIAKELIQVHSCLSLLNEIALNNNRKHLSISPKFDLIQLSSYIQTLALSLYNYLKQTIFHQQINHRQLSIQLELTETETCALEILQSHTSVSSSLQTSTNTIDKSVNDIEQLETMINRLKLISKKKSHERFHLTTRYENLTFNCCRDCSGEIYVV</sequence>
<dbReference type="GO" id="GO:0007030">
    <property type="term" value="P:Golgi organization"/>
    <property type="evidence" value="ECO:0007669"/>
    <property type="project" value="InterPro"/>
</dbReference>
<feature type="coiled-coil region" evidence="1">
    <location>
        <begin position="121"/>
        <end position="209"/>
    </location>
</feature>
<dbReference type="PANTHER" id="PTHR13066">
    <property type="entry name" value="BASIC LEUCINE ZIPPER NUCLEAR FACTOR 1 BLZF1 PROTEIN"/>
    <property type="match status" value="1"/>
</dbReference>
<protein>
    <submittedName>
        <fullName evidence="3">Uncharacterized protein</fullName>
    </submittedName>
</protein>
<dbReference type="AlphaFoldDB" id="A0A814SFE1"/>
<proteinExistence type="predicted"/>
<dbReference type="EMBL" id="CAJOBE010000635">
    <property type="protein sequence ID" value="CAF3668594.1"/>
    <property type="molecule type" value="Genomic_DNA"/>
</dbReference>
<name>A0A814SFE1_9BILA</name>
<dbReference type="Proteomes" id="UP000663882">
    <property type="component" value="Unassembled WGS sequence"/>
</dbReference>
<reference evidence="3" key="1">
    <citation type="submission" date="2021-02" db="EMBL/GenBank/DDBJ databases">
        <authorList>
            <person name="Nowell W R."/>
        </authorList>
    </citation>
    <scope>NUCLEOTIDE SEQUENCE</scope>
</reference>
<dbReference type="EMBL" id="CAJNOU010001006">
    <property type="protein sequence ID" value="CAF1132804.1"/>
    <property type="molecule type" value="Genomic_DNA"/>
</dbReference>
<dbReference type="EMBL" id="CAJNOO010001397">
    <property type="protein sequence ID" value="CAF1146692.1"/>
    <property type="molecule type" value="Genomic_DNA"/>
</dbReference>
<accession>A0A814SFE1</accession>
<evidence type="ECO:0000313" key="5">
    <source>
        <dbReference type="EMBL" id="CAF3672932.1"/>
    </source>
</evidence>
<dbReference type="Proteomes" id="UP000663823">
    <property type="component" value="Unassembled WGS sequence"/>
</dbReference>
<evidence type="ECO:0000313" key="3">
    <source>
        <dbReference type="EMBL" id="CAF1146692.1"/>
    </source>
</evidence>
<evidence type="ECO:0000313" key="2">
    <source>
        <dbReference type="EMBL" id="CAF1132804.1"/>
    </source>
</evidence>
<dbReference type="Proteomes" id="UP000663889">
    <property type="component" value="Unassembled WGS sequence"/>
</dbReference>